<accession>A0A2X0WZ99</accession>
<keyword evidence="1" id="KW-0808">Transferase</keyword>
<dbReference type="EMBL" id="UAPV01000001">
    <property type="protein sequence ID" value="SPT70871.1"/>
    <property type="molecule type" value="Genomic_DNA"/>
</dbReference>
<dbReference type="Gene3D" id="3.90.550.10">
    <property type="entry name" value="Spore Coat Polysaccharide Biosynthesis Protein SpsA, Chain A"/>
    <property type="match status" value="1"/>
</dbReference>
<gene>
    <name evidence="1" type="ORF">NCTC13093_02295</name>
</gene>
<dbReference type="SUPFAM" id="SSF53448">
    <property type="entry name" value="Nucleotide-diphospho-sugar transferases"/>
    <property type="match status" value="1"/>
</dbReference>
<dbReference type="AlphaFoldDB" id="A0A2X0WZ99"/>
<organism evidence="1 2">
    <name type="scientific">Anaerobiospirillum thomasii</name>
    <dbReference type="NCBI Taxonomy" id="179995"/>
    <lineage>
        <taxon>Bacteria</taxon>
        <taxon>Pseudomonadati</taxon>
        <taxon>Pseudomonadota</taxon>
        <taxon>Gammaproteobacteria</taxon>
        <taxon>Aeromonadales</taxon>
        <taxon>Succinivibrionaceae</taxon>
        <taxon>Anaerobiospirillum</taxon>
    </lineage>
</organism>
<dbReference type="InterPro" id="IPR029044">
    <property type="entry name" value="Nucleotide-diphossugar_trans"/>
</dbReference>
<evidence type="ECO:0000313" key="1">
    <source>
        <dbReference type="EMBL" id="SPT70871.1"/>
    </source>
</evidence>
<dbReference type="Pfam" id="PF01501">
    <property type="entry name" value="Glyco_transf_8"/>
    <property type="match status" value="1"/>
</dbReference>
<dbReference type="RefSeq" id="WP_181463222.1">
    <property type="nucleotide sequence ID" value="NZ_UAPV01000001.1"/>
</dbReference>
<protein>
    <submittedName>
        <fullName evidence="1">Glycosyl transferase family 8</fullName>
    </submittedName>
</protein>
<proteinExistence type="predicted"/>
<keyword evidence="2" id="KW-1185">Reference proteome</keyword>
<reference evidence="1 2" key="1">
    <citation type="submission" date="2018-06" db="EMBL/GenBank/DDBJ databases">
        <authorList>
            <consortium name="Pathogen Informatics"/>
            <person name="Doyle S."/>
        </authorList>
    </citation>
    <scope>NUCLEOTIDE SEQUENCE [LARGE SCALE GENOMIC DNA]</scope>
    <source>
        <strain evidence="1 2">NCTC13093</strain>
    </source>
</reference>
<dbReference type="GO" id="GO:0016757">
    <property type="term" value="F:glycosyltransferase activity"/>
    <property type="evidence" value="ECO:0007669"/>
    <property type="project" value="InterPro"/>
</dbReference>
<dbReference type="Proteomes" id="UP000250086">
    <property type="component" value="Unassembled WGS sequence"/>
</dbReference>
<sequence length="347" mass="40334">MNLTSFINSNISIKKRELAIFLVCRGDLFYPLATTLLSLLENSPEFNHDIIIATGGDAYISNNDKQIVSQIYSNIHFLEFSDEFIIKNIGGFMNNYFKPSTPLQLLSRYYAFDLLSIYKQIILLDTDVIINKDINEFKSFYGSGVAARKTTWKIKDHIYSVNPNSPIANDYGVNVGVLYIDDTCSLKSQSFIETHQIYAPMEQVGGPEENIISVCLSLNRIQCIELPYNYHSYYTTAKCDDAIVIHSCRRDKFWNSNFLFYAFPKWRDYFNEWKKLGGSGNLNLSEKLYDFPKESWKITSIFVREHRWINFWKTVTKYDLKIYPLELSNRLKTRSFKMYLVGGATLD</sequence>
<evidence type="ECO:0000313" key="2">
    <source>
        <dbReference type="Proteomes" id="UP000250086"/>
    </source>
</evidence>
<dbReference type="InterPro" id="IPR002495">
    <property type="entry name" value="Glyco_trans_8"/>
</dbReference>
<name>A0A2X0WZ99_9GAMM</name>